<keyword evidence="4 8" id="KW-0812">Transmembrane</keyword>
<evidence type="ECO:0000256" key="2">
    <source>
        <dbReference type="ARBA" id="ARBA00022475"/>
    </source>
</evidence>
<proteinExistence type="predicted"/>
<protein>
    <submittedName>
        <fullName evidence="10">DUF218 domain-containing protein</fullName>
    </submittedName>
</protein>
<gene>
    <name evidence="10" type="ORF">G7Y85_11660</name>
</gene>
<sequence length="225" mass="25492">MKPWTRRFLQRWLITGFFALALIILLGNRWVINSTDAYIYKDWALMPDNDVGVVLGTSKYLENGKPSPEFRGRIEAAAELYQNGKIKHIIVSGANPDETYNEPRAMRRELVKLNVPDSAITMDFAGFRTLDSIVRAQAVFGLRQFTVITQRYHSYRAVFLGRKLGLKVVVYIARATADGGYGSRNPPREILARVKAILDIFLLNTEPKFLGEPEKIQLTPDATDT</sequence>
<comment type="subcellular location">
    <subcellularLocation>
        <location evidence="1">Cell inner membrane</location>
        <topology evidence="1">Single-pass membrane protein</topology>
    </subcellularLocation>
</comment>
<evidence type="ECO:0000256" key="6">
    <source>
        <dbReference type="ARBA" id="ARBA00023136"/>
    </source>
</evidence>
<feature type="transmembrane region" description="Helical" evidence="8">
    <location>
        <begin position="12"/>
        <end position="32"/>
    </location>
</feature>
<evidence type="ECO:0000256" key="4">
    <source>
        <dbReference type="ARBA" id="ARBA00022692"/>
    </source>
</evidence>
<keyword evidence="6 8" id="KW-0472">Membrane</keyword>
<keyword evidence="5 8" id="KW-1133">Transmembrane helix</keyword>
<evidence type="ECO:0000259" key="9">
    <source>
        <dbReference type="Pfam" id="PF02698"/>
    </source>
</evidence>
<dbReference type="InterPro" id="IPR051599">
    <property type="entry name" value="Cell_Envelope_Assoc"/>
</dbReference>
<name>A0A6M2BSG5_9GAMM</name>
<comment type="function">
    <text evidence="7">Participates in the barrier function of the cell envelope.</text>
</comment>
<evidence type="ECO:0000256" key="7">
    <source>
        <dbReference type="ARBA" id="ARBA00037355"/>
    </source>
</evidence>
<accession>A0A6M2BSG5</accession>
<evidence type="ECO:0000256" key="5">
    <source>
        <dbReference type="ARBA" id="ARBA00022989"/>
    </source>
</evidence>
<dbReference type="Pfam" id="PF02698">
    <property type="entry name" value="DUF218"/>
    <property type="match status" value="1"/>
</dbReference>
<dbReference type="Proteomes" id="UP000472676">
    <property type="component" value="Unassembled WGS sequence"/>
</dbReference>
<reference evidence="10 11" key="1">
    <citation type="journal article" date="2014" name="Int. J. Syst. Evol. Microbiol.">
        <title>Solimonas terrae sp. nov., isolated from soil.</title>
        <authorList>
            <person name="Kim S.J."/>
            <person name="Moon J.Y."/>
            <person name="Weon H.Y."/>
            <person name="Ahn J.H."/>
            <person name="Chen W.M."/>
            <person name="Kwon S.W."/>
        </authorList>
    </citation>
    <scope>NUCLEOTIDE SEQUENCE [LARGE SCALE GENOMIC DNA]</scope>
    <source>
        <strain evidence="10 11">KIS83-12</strain>
    </source>
</reference>
<evidence type="ECO:0000256" key="8">
    <source>
        <dbReference type="SAM" id="Phobius"/>
    </source>
</evidence>
<dbReference type="PANTHER" id="PTHR30336:SF0">
    <property type="entry name" value="PROTEIN SANA"/>
    <property type="match status" value="1"/>
</dbReference>
<keyword evidence="2" id="KW-1003">Cell membrane</keyword>
<comment type="caution">
    <text evidence="10">The sequence shown here is derived from an EMBL/GenBank/DDBJ whole genome shotgun (WGS) entry which is preliminary data.</text>
</comment>
<organism evidence="10 11">
    <name type="scientific">Solimonas terrae</name>
    <dbReference type="NCBI Taxonomy" id="1396819"/>
    <lineage>
        <taxon>Bacteria</taxon>
        <taxon>Pseudomonadati</taxon>
        <taxon>Pseudomonadota</taxon>
        <taxon>Gammaproteobacteria</taxon>
        <taxon>Nevskiales</taxon>
        <taxon>Nevskiaceae</taxon>
        <taxon>Solimonas</taxon>
    </lineage>
</organism>
<evidence type="ECO:0000256" key="1">
    <source>
        <dbReference type="ARBA" id="ARBA00004377"/>
    </source>
</evidence>
<dbReference type="InterPro" id="IPR003848">
    <property type="entry name" value="DUF218"/>
</dbReference>
<evidence type="ECO:0000313" key="10">
    <source>
        <dbReference type="EMBL" id="NGY05428.1"/>
    </source>
</evidence>
<keyword evidence="11" id="KW-1185">Reference proteome</keyword>
<feature type="domain" description="DUF218" evidence="9">
    <location>
        <begin position="50"/>
        <end position="173"/>
    </location>
</feature>
<dbReference type="GO" id="GO:0005886">
    <property type="term" value="C:plasma membrane"/>
    <property type="evidence" value="ECO:0007669"/>
    <property type="project" value="UniProtKB-SubCell"/>
</dbReference>
<dbReference type="RefSeq" id="WP_166256875.1">
    <property type="nucleotide sequence ID" value="NZ_JAAMOW010000005.1"/>
</dbReference>
<dbReference type="AlphaFoldDB" id="A0A6M2BSG5"/>
<dbReference type="PANTHER" id="PTHR30336">
    <property type="entry name" value="INNER MEMBRANE PROTEIN, PROBABLE PERMEASE"/>
    <property type="match status" value="1"/>
</dbReference>
<evidence type="ECO:0000313" key="11">
    <source>
        <dbReference type="Proteomes" id="UP000472676"/>
    </source>
</evidence>
<keyword evidence="3" id="KW-0997">Cell inner membrane</keyword>
<dbReference type="CDD" id="cd06259">
    <property type="entry name" value="YdcF-like"/>
    <property type="match status" value="1"/>
</dbReference>
<dbReference type="EMBL" id="JAAMOW010000005">
    <property type="protein sequence ID" value="NGY05428.1"/>
    <property type="molecule type" value="Genomic_DNA"/>
</dbReference>
<evidence type="ECO:0000256" key="3">
    <source>
        <dbReference type="ARBA" id="ARBA00022519"/>
    </source>
</evidence>